<dbReference type="Proteomes" id="UP000811246">
    <property type="component" value="Chromosome 14"/>
</dbReference>
<dbReference type="EMBL" id="CM031838">
    <property type="protein sequence ID" value="KAG6678836.1"/>
    <property type="molecule type" value="Genomic_DNA"/>
</dbReference>
<name>A0A922D9C1_CARIL</name>
<organism evidence="1 2">
    <name type="scientific">Carya illinoinensis</name>
    <name type="common">Pecan</name>
    <dbReference type="NCBI Taxonomy" id="32201"/>
    <lineage>
        <taxon>Eukaryota</taxon>
        <taxon>Viridiplantae</taxon>
        <taxon>Streptophyta</taxon>
        <taxon>Embryophyta</taxon>
        <taxon>Tracheophyta</taxon>
        <taxon>Spermatophyta</taxon>
        <taxon>Magnoliopsida</taxon>
        <taxon>eudicotyledons</taxon>
        <taxon>Gunneridae</taxon>
        <taxon>Pentapetalae</taxon>
        <taxon>rosids</taxon>
        <taxon>fabids</taxon>
        <taxon>Fagales</taxon>
        <taxon>Juglandaceae</taxon>
        <taxon>Carya</taxon>
    </lineage>
</organism>
<gene>
    <name evidence="1" type="ORF">I3842_14G102100</name>
</gene>
<reference evidence="1" key="1">
    <citation type="submission" date="2021-01" db="EMBL/GenBank/DDBJ databases">
        <authorList>
            <person name="Lovell J.T."/>
            <person name="Bentley N."/>
            <person name="Bhattarai G."/>
            <person name="Jenkins J.W."/>
            <person name="Sreedasyam A."/>
            <person name="Alarcon Y."/>
            <person name="Bock C."/>
            <person name="Boston L."/>
            <person name="Carlson J."/>
            <person name="Cervantes K."/>
            <person name="Clermont K."/>
            <person name="Krom N."/>
            <person name="Kubenka K."/>
            <person name="Mamidi S."/>
            <person name="Mattison C."/>
            <person name="Monteros M."/>
            <person name="Pisani C."/>
            <person name="Plott C."/>
            <person name="Rajasekar S."/>
            <person name="Rhein H.S."/>
            <person name="Rohla C."/>
            <person name="Song M."/>
            <person name="Hilaire R.S."/>
            <person name="Shu S."/>
            <person name="Wells L."/>
            <person name="Wang X."/>
            <person name="Webber J."/>
            <person name="Heerema R.J."/>
            <person name="Klein P."/>
            <person name="Conner P."/>
            <person name="Grauke L."/>
            <person name="Grimwood J."/>
            <person name="Schmutz J."/>
            <person name="Randall J.J."/>
        </authorList>
    </citation>
    <scope>NUCLEOTIDE SEQUENCE</scope>
    <source>
        <tissue evidence="1">Leaf</tissue>
    </source>
</reference>
<evidence type="ECO:0000313" key="1">
    <source>
        <dbReference type="EMBL" id="KAG6678836.1"/>
    </source>
</evidence>
<evidence type="ECO:0000313" key="2">
    <source>
        <dbReference type="Proteomes" id="UP000811246"/>
    </source>
</evidence>
<accession>A0A922D9C1</accession>
<proteinExistence type="predicted"/>
<comment type="caution">
    <text evidence="1">The sequence shown here is derived from an EMBL/GenBank/DDBJ whole genome shotgun (WGS) entry which is preliminary data.</text>
</comment>
<sequence>MCGATYLVASKYGTGNLKRHIDTCPRRNTRDIGQLMLGQNSGSISFF</sequence>
<protein>
    <recommendedName>
        <fullName evidence="3">Zinc finger, BED-type</fullName>
    </recommendedName>
</protein>
<evidence type="ECO:0008006" key="3">
    <source>
        <dbReference type="Google" id="ProtNLM"/>
    </source>
</evidence>
<dbReference type="AlphaFoldDB" id="A0A922D9C1"/>